<dbReference type="AlphaFoldDB" id="A0AAD2CSN3"/>
<reference evidence="1" key="1">
    <citation type="submission" date="2023-08" db="EMBL/GenBank/DDBJ databases">
        <authorList>
            <person name="Audoor S."/>
            <person name="Bilcke G."/>
        </authorList>
    </citation>
    <scope>NUCLEOTIDE SEQUENCE</scope>
</reference>
<organism evidence="1 2">
    <name type="scientific">Cylindrotheca closterium</name>
    <dbReference type="NCBI Taxonomy" id="2856"/>
    <lineage>
        <taxon>Eukaryota</taxon>
        <taxon>Sar</taxon>
        <taxon>Stramenopiles</taxon>
        <taxon>Ochrophyta</taxon>
        <taxon>Bacillariophyta</taxon>
        <taxon>Bacillariophyceae</taxon>
        <taxon>Bacillariophycidae</taxon>
        <taxon>Bacillariales</taxon>
        <taxon>Bacillariaceae</taxon>
        <taxon>Cylindrotheca</taxon>
    </lineage>
</organism>
<evidence type="ECO:0000313" key="2">
    <source>
        <dbReference type="Proteomes" id="UP001295423"/>
    </source>
</evidence>
<dbReference type="SUPFAM" id="SSF52047">
    <property type="entry name" value="RNI-like"/>
    <property type="match status" value="1"/>
</dbReference>
<sequence>MTEDLLPLIEETYEDAVAPEGLLANDGIRELRLTEAEDLTVDAVNVLAEAMVSTTCLGRLELVCYEEIPDEHTFVVLGEGLKRNASLEKFELVAEGFGNDDSLPEILRTLQNHPNLLSLTLEKINISEQVMEVLRGWRNCKDCRLQELKIGETSHLPAFGASRGKAVENRSLKRLELNSVDLSSNDLEGLRNSFPNLRVLELPHNRICYLSPLESILCNEDSEVQELDLRRNQSYQLRFNHEDFYEDKS</sequence>
<protein>
    <submittedName>
        <fullName evidence="1">Uncharacterized protein</fullName>
    </submittedName>
</protein>
<dbReference type="InterPro" id="IPR001611">
    <property type="entry name" value="Leu-rich_rpt"/>
</dbReference>
<accession>A0AAD2CSN3</accession>
<keyword evidence="2" id="KW-1185">Reference proteome</keyword>
<comment type="caution">
    <text evidence="1">The sequence shown here is derived from an EMBL/GenBank/DDBJ whole genome shotgun (WGS) entry which is preliminary data.</text>
</comment>
<dbReference type="PROSITE" id="PS51450">
    <property type="entry name" value="LRR"/>
    <property type="match status" value="1"/>
</dbReference>
<dbReference type="InterPro" id="IPR032675">
    <property type="entry name" value="LRR_dom_sf"/>
</dbReference>
<proteinExistence type="predicted"/>
<dbReference type="EMBL" id="CAKOGP040001113">
    <property type="protein sequence ID" value="CAJ1943519.1"/>
    <property type="molecule type" value="Genomic_DNA"/>
</dbReference>
<evidence type="ECO:0000313" key="1">
    <source>
        <dbReference type="EMBL" id="CAJ1943519.1"/>
    </source>
</evidence>
<dbReference type="Proteomes" id="UP001295423">
    <property type="component" value="Unassembled WGS sequence"/>
</dbReference>
<gene>
    <name evidence="1" type="ORF">CYCCA115_LOCUS8481</name>
</gene>
<name>A0AAD2CSN3_9STRA</name>
<dbReference type="Gene3D" id="3.80.10.10">
    <property type="entry name" value="Ribonuclease Inhibitor"/>
    <property type="match status" value="2"/>
</dbReference>